<gene>
    <name evidence="2" type="ORF">ROHU_005614</name>
</gene>
<dbReference type="AlphaFoldDB" id="A0A498N843"/>
<dbReference type="Proteomes" id="UP000290572">
    <property type="component" value="Unassembled WGS sequence"/>
</dbReference>
<evidence type="ECO:0000256" key="1">
    <source>
        <dbReference type="SAM" id="MobiDB-lite"/>
    </source>
</evidence>
<comment type="caution">
    <text evidence="2">The sequence shown here is derived from an EMBL/GenBank/DDBJ whole genome shotgun (WGS) entry which is preliminary data.</text>
</comment>
<protein>
    <submittedName>
        <fullName evidence="2">Uncharacterized protein</fullName>
    </submittedName>
</protein>
<keyword evidence="3" id="KW-1185">Reference proteome</keyword>
<feature type="region of interest" description="Disordered" evidence="1">
    <location>
        <begin position="1"/>
        <end position="21"/>
    </location>
</feature>
<evidence type="ECO:0000313" key="3">
    <source>
        <dbReference type="Proteomes" id="UP000290572"/>
    </source>
</evidence>
<dbReference type="EMBL" id="QBIY01012145">
    <property type="protein sequence ID" value="RXN26746.1"/>
    <property type="molecule type" value="Genomic_DNA"/>
</dbReference>
<reference evidence="2 3" key="1">
    <citation type="submission" date="2018-03" db="EMBL/GenBank/DDBJ databases">
        <title>Draft genome sequence of Rohu Carp (Labeo rohita).</title>
        <authorList>
            <person name="Das P."/>
            <person name="Kushwaha B."/>
            <person name="Joshi C.G."/>
            <person name="Kumar D."/>
            <person name="Nagpure N.S."/>
            <person name="Sahoo L."/>
            <person name="Das S.P."/>
            <person name="Bit A."/>
            <person name="Patnaik S."/>
            <person name="Meher P.K."/>
            <person name="Jayasankar P."/>
            <person name="Koringa P.G."/>
            <person name="Patel N.V."/>
            <person name="Hinsu A.T."/>
            <person name="Kumar R."/>
            <person name="Pandey M."/>
            <person name="Agarwal S."/>
            <person name="Srivastava S."/>
            <person name="Singh M."/>
            <person name="Iquebal M.A."/>
            <person name="Jaiswal S."/>
            <person name="Angadi U.B."/>
            <person name="Kumar N."/>
            <person name="Raza M."/>
            <person name="Shah T.M."/>
            <person name="Rai A."/>
            <person name="Jena J.K."/>
        </authorList>
    </citation>
    <scope>NUCLEOTIDE SEQUENCE [LARGE SCALE GENOMIC DNA]</scope>
    <source>
        <strain evidence="2">DASCIFA01</strain>
        <tissue evidence="2">Testis</tissue>
    </source>
</reference>
<evidence type="ECO:0000313" key="2">
    <source>
        <dbReference type="EMBL" id="RXN26746.1"/>
    </source>
</evidence>
<proteinExistence type="predicted"/>
<sequence length="90" mass="10146">MLAPILNRETTTGMDRVDDNTHLDVTVRNPGTIQDLKRVDGTGHGTSSNLIRKLRKRSMGIWWKLQGKATITPWSNQPQKPTKEPPEISL</sequence>
<name>A0A498N843_LABRO</name>
<accession>A0A498N843</accession>
<organism evidence="2 3">
    <name type="scientific">Labeo rohita</name>
    <name type="common">Indian major carp</name>
    <name type="synonym">Cyprinus rohita</name>
    <dbReference type="NCBI Taxonomy" id="84645"/>
    <lineage>
        <taxon>Eukaryota</taxon>
        <taxon>Metazoa</taxon>
        <taxon>Chordata</taxon>
        <taxon>Craniata</taxon>
        <taxon>Vertebrata</taxon>
        <taxon>Euteleostomi</taxon>
        <taxon>Actinopterygii</taxon>
        <taxon>Neopterygii</taxon>
        <taxon>Teleostei</taxon>
        <taxon>Ostariophysi</taxon>
        <taxon>Cypriniformes</taxon>
        <taxon>Cyprinidae</taxon>
        <taxon>Labeoninae</taxon>
        <taxon>Labeonini</taxon>
        <taxon>Labeo</taxon>
    </lineage>
</organism>